<sequence length="258" mass="27747">MTGTIVFVSIEIDNCYQVDNHLTYYQPRAVIGYQYGLIVFHNVIKGKTLKKLSILALSATVAITPAFAEMTVHYNTPSVDTQTVVLPQTTVSATTPQADLSFAFDDAENLQTKEMTLAEMQETEGAALPFAPLLLLGSGGGAVGAWGNHYNSYKNTGKPASVSSTLEATGKGVVTGVSMYGAGRGVQAVRAGKEIKIGNNFRLAPFGNTTGHPVGKFPHYHRRGSVDPATGKTQAGQGIGRHRPWETKPTDRSWEDRF</sequence>
<keyword evidence="3" id="KW-1185">Reference proteome</keyword>
<gene>
    <name evidence="2" type="ORF">NCTC7911_02254</name>
</gene>
<reference evidence="2 3" key="1">
    <citation type="submission" date="2018-06" db="EMBL/GenBank/DDBJ databases">
        <authorList>
            <consortium name="Pathogen Informatics"/>
            <person name="Doyle S."/>
        </authorList>
    </citation>
    <scope>NUCLEOTIDE SEQUENCE [LARGE SCALE GENOMIC DNA]</scope>
    <source>
        <strain evidence="2 3">NCTC7911</strain>
    </source>
</reference>
<dbReference type="GeneID" id="302270784"/>
<protein>
    <submittedName>
        <fullName evidence="2">Uncharacterized protein</fullName>
    </submittedName>
</protein>
<feature type="compositionally biased region" description="Basic and acidic residues" evidence="1">
    <location>
        <begin position="243"/>
        <end position="258"/>
    </location>
</feature>
<accession>A0A378QK49</accession>
<evidence type="ECO:0000313" key="2">
    <source>
        <dbReference type="EMBL" id="STZ00842.1"/>
    </source>
</evidence>
<dbReference type="EMBL" id="UGQC01000001">
    <property type="protein sequence ID" value="STZ00842.1"/>
    <property type="molecule type" value="Genomic_DNA"/>
</dbReference>
<organism evidence="2 3">
    <name type="scientific">Moraxella lacunata</name>
    <dbReference type="NCBI Taxonomy" id="477"/>
    <lineage>
        <taxon>Bacteria</taxon>
        <taxon>Pseudomonadati</taxon>
        <taxon>Pseudomonadota</taxon>
        <taxon>Gammaproteobacteria</taxon>
        <taxon>Moraxellales</taxon>
        <taxon>Moraxellaceae</taxon>
        <taxon>Moraxella</taxon>
    </lineage>
</organism>
<dbReference type="RefSeq" id="WP_115248004.1">
    <property type="nucleotide sequence ID" value="NZ_UGQC01000001.1"/>
</dbReference>
<dbReference type="AlphaFoldDB" id="A0A378QK49"/>
<name>A0A378QK49_MORLA</name>
<feature type="region of interest" description="Disordered" evidence="1">
    <location>
        <begin position="223"/>
        <end position="258"/>
    </location>
</feature>
<dbReference type="Proteomes" id="UP000254107">
    <property type="component" value="Unassembled WGS sequence"/>
</dbReference>
<evidence type="ECO:0000256" key="1">
    <source>
        <dbReference type="SAM" id="MobiDB-lite"/>
    </source>
</evidence>
<evidence type="ECO:0000313" key="3">
    <source>
        <dbReference type="Proteomes" id="UP000254107"/>
    </source>
</evidence>
<proteinExistence type="predicted"/>